<reference evidence="1" key="1">
    <citation type="journal article" date="2020" name="Nature">
        <title>Giant virus diversity and host interactions through global metagenomics.</title>
        <authorList>
            <person name="Schulz F."/>
            <person name="Roux S."/>
            <person name="Paez-Espino D."/>
            <person name="Jungbluth S."/>
            <person name="Walsh D.A."/>
            <person name="Denef V.J."/>
            <person name="McMahon K.D."/>
            <person name="Konstantinidis K.T."/>
            <person name="Eloe-Fadrosh E.A."/>
            <person name="Kyrpides N.C."/>
            <person name="Woyke T."/>
        </authorList>
    </citation>
    <scope>NUCLEOTIDE SEQUENCE</scope>
    <source>
        <strain evidence="1">GVMAG-S-1101171-110</strain>
    </source>
</reference>
<organism evidence="1">
    <name type="scientific">viral metagenome</name>
    <dbReference type="NCBI Taxonomy" id="1070528"/>
    <lineage>
        <taxon>unclassified sequences</taxon>
        <taxon>metagenomes</taxon>
        <taxon>organismal metagenomes</taxon>
    </lineage>
</organism>
<accession>A0A6C0K3Q6</accession>
<protein>
    <submittedName>
        <fullName evidence="1">Uncharacterized protein</fullName>
    </submittedName>
</protein>
<dbReference type="EMBL" id="MN740799">
    <property type="protein sequence ID" value="QHU12359.1"/>
    <property type="molecule type" value="Genomic_DNA"/>
</dbReference>
<name>A0A6C0K3Q6_9ZZZZ</name>
<evidence type="ECO:0000313" key="1">
    <source>
        <dbReference type="EMBL" id="QHU12359.1"/>
    </source>
</evidence>
<dbReference type="AlphaFoldDB" id="A0A6C0K3Q6"/>
<sequence>MSTSCFPLGIMKGLTYRQLMTYSMAVSTFKRVEAYNARISALRKAGDSSQQYYVFKDSTEEATYTQGQFLLAQNDPAYSNYTPIQKI</sequence>
<proteinExistence type="predicted"/>